<comment type="caution">
    <text evidence="1">The sequence shown here is derived from an EMBL/GenBank/DDBJ whole genome shotgun (WGS) entry which is preliminary data.</text>
</comment>
<accession>A0ACC0U0E9</accession>
<name>A0ACC0U0E9_9AGAM</name>
<evidence type="ECO:0000313" key="2">
    <source>
        <dbReference type="Proteomes" id="UP001207468"/>
    </source>
</evidence>
<proteinExistence type="predicted"/>
<dbReference type="Proteomes" id="UP001207468">
    <property type="component" value="Unassembled WGS sequence"/>
</dbReference>
<reference evidence="1" key="1">
    <citation type="submission" date="2021-03" db="EMBL/GenBank/DDBJ databases">
        <title>Evolutionary priming and transition to the ectomycorrhizal habit in an iconic lineage of mushroom-forming fungi: is preadaptation a requirement?</title>
        <authorList>
            <consortium name="DOE Joint Genome Institute"/>
            <person name="Looney B.P."/>
            <person name="Miyauchi S."/>
            <person name="Morin E."/>
            <person name="Drula E."/>
            <person name="Courty P.E."/>
            <person name="Chicoki N."/>
            <person name="Fauchery L."/>
            <person name="Kohler A."/>
            <person name="Kuo A."/>
            <person name="LaButti K."/>
            <person name="Pangilinan J."/>
            <person name="Lipzen A."/>
            <person name="Riley R."/>
            <person name="Andreopoulos W."/>
            <person name="He G."/>
            <person name="Johnson J."/>
            <person name="Barry K.W."/>
            <person name="Grigoriev I.V."/>
            <person name="Nagy L."/>
            <person name="Hibbett D."/>
            <person name="Henrissat B."/>
            <person name="Matheny P.B."/>
            <person name="Labbe J."/>
            <person name="Martin A.F."/>
        </authorList>
    </citation>
    <scope>NUCLEOTIDE SEQUENCE</scope>
    <source>
        <strain evidence="1">BPL698</strain>
    </source>
</reference>
<dbReference type="EMBL" id="JAGFNK010000243">
    <property type="protein sequence ID" value="KAI9455993.1"/>
    <property type="molecule type" value="Genomic_DNA"/>
</dbReference>
<protein>
    <submittedName>
        <fullName evidence="1">Survival factor 1</fullName>
    </submittedName>
</protein>
<keyword evidence="2" id="KW-1185">Reference proteome</keyword>
<organism evidence="1 2">
    <name type="scientific">Russula earlei</name>
    <dbReference type="NCBI Taxonomy" id="71964"/>
    <lineage>
        <taxon>Eukaryota</taxon>
        <taxon>Fungi</taxon>
        <taxon>Dikarya</taxon>
        <taxon>Basidiomycota</taxon>
        <taxon>Agaricomycotina</taxon>
        <taxon>Agaricomycetes</taxon>
        <taxon>Russulales</taxon>
        <taxon>Russulaceae</taxon>
        <taxon>Russula</taxon>
    </lineage>
</organism>
<sequence>MFSSFFSSAPAIDPQAPNFLPVSSLFSPDELYGELEPTDIEWKCESGFVTESQIWYTILEDGSSVMCQVIHSSIGVWYPTIQFTFKLFNPHTGEKAWRSVNVSNFVTPPPNLDKRSSQADEFTIIHADAPGTDNPESYAISVNLAEDLQISLEVRRPVSAPGFKIGQGPDGGYSYFGPDAAKPDGYVVHHFWPLTRTSGKITLNGKPLAVEGPGMFVHAIQGMRPNLVASRWNFAHFQSPAHGGVSAVQMEFTTTNAYGRKGAGSGYVSVNVGGLVIGGRLATVTAETKWPDEAQPEKADVVSRAQHVSRVHDPDTGYAQPSGLVFRWAAPSVVPDAPGAVEGTLSVDVGGPGEPKGLIEKVDVLAEIPAVVKAVVSYVAGTKPYIYQWINPAKLVLTGPDSILPGLAGGLEVDGFSYNEATFISE</sequence>
<evidence type="ECO:0000313" key="1">
    <source>
        <dbReference type="EMBL" id="KAI9455993.1"/>
    </source>
</evidence>
<gene>
    <name evidence="1" type="ORF">F5148DRAFT_1378000</name>
</gene>